<dbReference type="PANTHER" id="PTHR43377">
    <property type="entry name" value="BILIVERDIN REDUCTASE A"/>
    <property type="match status" value="1"/>
</dbReference>
<dbReference type="Pfam" id="PF02894">
    <property type="entry name" value="GFO_IDH_MocA_C"/>
    <property type="match status" value="1"/>
</dbReference>
<dbReference type="PANTHER" id="PTHR43377:SF2">
    <property type="entry name" value="BINDING ROSSMANN FOLD OXIDOREDUCTASE, PUTATIVE (AFU_ORTHOLOGUE AFUA_4G00560)-RELATED"/>
    <property type="match status" value="1"/>
</dbReference>
<reference evidence="4 5" key="1">
    <citation type="submission" date="2020-06" db="EMBL/GenBank/DDBJ databases">
        <title>Nonomuraea sp. SMC257, a novel actinomycete isolated from soil.</title>
        <authorList>
            <person name="Chanama M."/>
        </authorList>
    </citation>
    <scope>NUCLEOTIDE SEQUENCE [LARGE SCALE GENOMIC DNA]</scope>
    <source>
        <strain evidence="4 5">SMC257</strain>
    </source>
</reference>
<evidence type="ECO:0000259" key="3">
    <source>
        <dbReference type="Pfam" id="PF02894"/>
    </source>
</evidence>
<evidence type="ECO:0000313" key="5">
    <source>
        <dbReference type="Proteomes" id="UP000586042"/>
    </source>
</evidence>
<dbReference type="Gene3D" id="3.30.360.10">
    <property type="entry name" value="Dihydrodipicolinate Reductase, domain 2"/>
    <property type="match status" value="1"/>
</dbReference>
<dbReference type="Pfam" id="PF01408">
    <property type="entry name" value="GFO_IDH_MocA"/>
    <property type="match status" value="1"/>
</dbReference>
<organism evidence="4 5">
    <name type="scientific">Nonomuraea montanisoli</name>
    <dbReference type="NCBI Taxonomy" id="2741721"/>
    <lineage>
        <taxon>Bacteria</taxon>
        <taxon>Bacillati</taxon>
        <taxon>Actinomycetota</taxon>
        <taxon>Actinomycetes</taxon>
        <taxon>Streptosporangiales</taxon>
        <taxon>Streptosporangiaceae</taxon>
        <taxon>Nonomuraea</taxon>
    </lineage>
</organism>
<dbReference type="AlphaFoldDB" id="A0A7Y6ICM5"/>
<comment type="caution">
    <text evidence="4">The sequence shown here is derived from an EMBL/GenBank/DDBJ whole genome shotgun (WGS) entry which is preliminary data.</text>
</comment>
<dbReference type="InterPro" id="IPR036291">
    <property type="entry name" value="NAD(P)-bd_dom_sf"/>
</dbReference>
<dbReference type="GO" id="GO:0000166">
    <property type="term" value="F:nucleotide binding"/>
    <property type="evidence" value="ECO:0007669"/>
    <property type="project" value="InterPro"/>
</dbReference>
<dbReference type="Proteomes" id="UP000586042">
    <property type="component" value="Unassembled WGS sequence"/>
</dbReference>
<name>A0A7Y6ICM5_9ACTN</name>
<protein>
    <submittedName>
        <fullName evidence="4">Gfo/Idh/MocA family oxidoreductase</fullName>
    </submittedName>
</protein>
<accession>A0A7Y6ICM5</accession>
<keyword evidence="5" id="KW-1185">Reference proteome</keyword>
<dbReference type="EMBL" id="JABWGN010000012">
    <property type="protein sequence ID" value="NUW35616.1"/>
    <property type="molecule type" value="Genomic_DNA"/>
</dbReference>
<proteinExistence type="inferred from homology"/>
<sequence length="428" mass="46363">MTHINLRDHIGTRLERPVTLAVVGAGARGAAYAELAAQHPDKIKVVAVAEPRDAVRKRFAERHDLAPDLVSPTWQELAARARIADAVLIATLDTEHLAPTEAFADLGYDILLEKPIATTEEETVAIGEAAARTGATIAVCHVMRYTPYTTALREVLPRLGEIVSVEHLEPIGWYHFAHSYVRGNWRREDEASFALLAKACHDIDWLGFVIGRPVEKVSSFGGLSHFRPENKPVGAAARCQSCAVEPSCPYSAQRIYLDGLRRGGTKQYFTRVATENILTEQAVSSALAKGPYGRCVYACDNDVVDHQVVNLAYEGGVTASFTMTAFTPMENRHTKIFGSRGQLTGDGRYLSVFDFLTEQTTIIDTSLDGSSAAEGHAGGDHGLIKAFATALHEGRPELVLSGIAESIAGHRAVFAAERSRCTGTVVTL</sequence>
<evidence type="ECO:0000313" key="4">
    <source>
        <dbReference type="EMBL" id="NUW35616.1"/>
    </source>
</evidence>
<dbReference type="RefSeq" id="WP_175593071.1">
    <property type="nucleotide sequence ID" value="NZ_JABWGN010000012.1"/>
</dbReference>
<dbReference type="SUPFAM" id="SSF51735">
    <property type="entry name" value="NAD(P)-binding Rossmann-fold domains"/>
    <property type="match status" value="1"/>
</dbReference>
<comment type="similarity">
    <text evidence="1">Belongs to the Gfo/Idh/MocA family.</text>
</comment>
<dbReference type="InterPro" id="IPR000683">
    <property type="entry name" value="Gfo/Idh/MocA-like_OxRdtase_N"/>
</dbReference>
<gene>
    <name evidence="4" type="ORF">HTZ77_29915</name>
</gene>
<dbReference type="InterPro" id="IPR004104">
    <property type="entry name" value="Gfo/Idh/MocA-like_OxRdtase_C"/>
</dbReference>
<feature type="domain" description="Gfo/Idh/MocA-like oxidoreductase N-terminal" evidence="2">
    <location>
        <begin position="20"/>
        <end position="139"/>
    </location>
</feature>
<dbReference type="SUPFAM" id="SSF55347">
    <property type="entry name" value="Glyceraldehyde-3-phosphate dehydrogenase-like, C-terminal domain"/>
    <property type="match status" value="1"/>
</dbReference>
<evidence type="ECO:0000256" key="1">
    <source>
        <dbReference type="ARBA" id="ARBA00010928"/>
    </source>
</evidence>
<dbReference type="InterPro" id="IPR051450">
    <property type="entry name" value="Gfo/Idh/MocA_Oxidoreductases"/>
</dbReference>
<feature type="domain" description="Gfo/Idh/MocA-like oxidoreductase C-terminal" evidence="3">
    <location>
        <begin position="158"/>
        <end position="346"/>
    </location>
</feature>
<dbReference type="Gene3D" id="3.40.50.720">
    <property type="entry name" value="NAD(P)-binding Rossmann-like Domain"/>
    <property type="match status" value="1"/>
</dbReference>
<evidence type="ECO:0000259" key="2">
    <source>
        <dbReference type="Pfam" id="PF01408"/>
    </source>
</evidence>